<feature type="signal peptide" evidence="2">
    <location>
        <begin position="1"/>
        <end position="32"/>
    </location>
</feature>
<dbReference type="InterPro" id="IPR036709">
    <property type="entry name" value="Autotransporte_beta_dom_sf"/>
</dbReference>
<dbReference type="SMART" id="SM00869">
    <property type="entry name" value="Autotransporter"/>
    <property type="match status" value="1"/>
</dbReference>
<evidence type="ECO:0000256" key="1">
    <source>
        <dbReference type="SAM" id="MobiDB-lite"/>
    </source>
</evidence>
<dbReference type="PROSITE" id="PS51208">
    <property type="entry name" value="AUTOTRANSPORTER"/>
    <property type="match status" value="1"/>
</dbReference>
<feature type="region of interest" description="Disordered" evidence="1">
    <location>
        <begin position="741"/>
        <end position="776"/>
    </location>
</feature>
<dbReference type="GO" id="GO:0019867">
    <property type="term" value="C:outer membrane"/>
    <property type="evidence" value="ECO:0007669"/>
    <property type="project" value="InterPro"/>
</dbReference>
<dbReference type="Proteomes" id="UP000001522">
    <property type="component" value="Chromosome"/>
</dbReference>
<gene>
    <name evidence="4" type="ordered locus">HMU00620</name>
</gene>
<dbReference type="NCBIfam" id="TIGR01414">
    <property type="entry name" value="autotrans_barl"/>
    <property type="match status" value="1"/>
</dbReference>
<feature type="region of interest" description="Disordered" evidence="1">
    <location>
        <begin position="431"/>
        <end position="451"/>
    </location>
</feature>
<feature type="compositionally biased region" description="Low complexity" evidence="1">
    <location>
        <begin position="764"/>
        <end position="776"/>
    </location>
</feature>
<reference evidence="4 5" key="1">
    <citation type="journal article" date="2010" name="BMC Genomics">
        <title>Comparative genomics and proteomics of Helicobacter mustelae, an ulcerogenic and carcinogenic gastric pathogen.</title>
        <authorList>
            <person name="O'Toole P.W."/>
            <person name="Snelling W.J."/>
            <person name="Canchaya C."/>
            <person name="Forde B.M."/>
            <person name="Hardie K.R."/>
            <person name="Josenhans C."/>
            <person name="Graham R.L.J."/>
            <person name="McMullan G."/>
            <person name="Parkhill J."/>
            <person name="Belda E."/>
            <person name="Bentley S.D."/>
        </authorList>
    </citation>
    <scope>NUCLEOTIDE SEQUENCE [LARGE SCALE GENOMIC DNA]</scope>
    <source>
        <strain evidence="5">ATCC 43772 / LMG 18044 / NCTC 12198 / 12198</strain>
    </source>
</reference>
<feature type="region of interest" description="Disordered" evidence="1">
    <location>
        <begin position="972"/>
        <end position="1003"/>
    </location>
</feature>
<evidence type="ECO:0000256" key="2">
    <source>
        <dbReference type="SAM" id="SignalP"/>
    </source>
</evidence>
<dbReference type="PROSITE" id="PS51257">
    <property type="entry name" value="PROKAR_LIPOPROTEIN"/>
    <property type="match status" value="1"/>
</dbReference>
<proteinExistence type="predicted"/>
<feature type="compositionally biased region" description="Low complexity" evidence="1">
    <location>
        <begin position="972"/>
        <end position="997"/>
    </location>
</feature>
<dbReference type="RefSeq" id="WP_013022424.1">
    <property type="nucleotide sequence ID" value="NC_013949.1"/>
</dbReference>
<feature type="compositionally biased region" description="Polar residues" evidence="1">
    <location>
        <begin position="742"/>
        <end position="763"/>
    </location>
</feature>
<dbReference type="Pfam" id="PF03797">
    <property type="entry name" value="Autotransporter"/>
    <property type="match status" value="1"/>
</dbReference>
<dbReference type="Gene3D" id="2.40.128.130">
    <property type="entry name" value="Autotransporter beta-domain"/>
    <property type="match status" value="1"/>
</dbReference>
<dbReference type="SUPFAM" id="SSF103515">
    <property type="entry name" value="Autotransporter"/>
    <property type="match status" value="1"/>
</dbReference>
<dbReference type="STRING" id="679897.HMU00620"/>
<protein>
    <submittedName>
        <fullName evidence="4">Putative outer membrane autotransporter</fullName>
    </submittedName>
</protein>
<dbReference type="eggNOG" id="COG3468">
    <property type="taxonomic scope" value="Bacteria"/>
</dbReference>
<organism evidence="4 5">
    <name type="scientific">Helicobacter mustelae (strain ATCC 43772 / CCUG 25715 / CIP 103759 / LMG 18044 / NCTC 12198 / R85-136P)</name>
    <name type="common">Campylobacter mustelae</name>
    <dbReference type="NCBI Taxonomy" id="679897"/>
    <lineage>
        <taxon>Bacteria</taxon>
        <taxon>Pseudomonadati</taxon>
        <taxon>Campylobacterota</taxon>
        <taxon>Epsilonproteobacteria</taxon>
        <taxon>Campylobacterales</taxon>
        <taxon>Helicobacteraceae</taxon>
        <taxon>Helicobacter</taxon>
    </lineage>
</organism>
<accession>D3UFQ5</accession>
<feature type="domain" description="Autotransporter" evidence="3">
    <location>
        <begin position="1230"/>
        <end position="1526"/>
    </location>
</feature>
<keyword evidence="5" id="KW-1185">Reference proteome</keyword>
<name>D3UFQ5_HELM1</name>
<evidence type="ECO:0000259" key="3">
    <source>
        <dbReference type="PROSITE" id="PS51208"/>
    </source>
</evidence>
<dbReference type="HOGENOM" id="CLU_246093_0_0_7"/>
<dbReference type="InterPro" id="IPR005546">
    <property type="entry name" value="Autotransporte_beta"/>
</dbReference>
<feature type="chain" id="PRO_5003051770" evidence="2">
    <location>
        <begin position="33"/>
        <end position="1557"/>
    </location>
</feature>
<dbReference type="EMBL" id="FN555004">
    <property type="protein sequence ID" value="CBG39326.1"/>
    <property type="molecule type" value="Genomic_DNA"/>
</dbReference>
<evidence type="ECO:0000313" key="4">
    <source>
        <dbReference type="EMBL" id="CBG39326.1"/>
    </source>
</evidence>
<evidence type="ECO:0000313" key="5">
    <source>
        <dbReference type="Proteomes" id="UP000001522"/>
    </source>
</evidence>
<dbReference type="InterPro" id="IPR006315">
    <property type="entry name" value="OM_autotransptr_brl_dom"/>
</dbReference>
<dbReference type="KEGG" id="hms:HMU00620"/>
<keyword evidence="2" id="KW-0732">Signal</keyword>
<sequence>MQIRNSSRNKKFFRPLIASTLAFSLACSFMNAADTIYNEVIPANKSITFQFTDTNRSGNAGYEESTAGNPIVVSVFSKIDNLIVNDYYSAIKIGGNAITFDFNGKASTAPKTFTLNLNQGFIGNIRIINTTNYGDASSSESGVTGSRDLSTKGTFIGTFNRALTGDIFIDDQGSNTFYLYQNVNSVRNSKSIVLGQHALGITTFKNAAGISGPLVNIYANAYGYKNPSNSLGNPSQTPPVVVFDGGIDAGHAGWAEGVNSSANGLILNGNIGGVHENGNPNIEVFTANFINGAAMRGDIITRDEFSTNHVTFGGFGVSQSSFSPNTALRNVVWLEGNIISYGIGGTTTTGNFSQKQGGNIVAFQTGTMKGNIEARHLSNASPGYNQVQFLQDGVVYEGNITASGGENVLFFGSQKKATVNGIPTANAIKTAGNNGSPTLSSNGTSGQQSAQTKIVTTGNNATFKGNLLAENGGKNTVTFYKNGKIGGTRDNPVTITANNGENFISFKNGGLITNATVVAQEEGKNSINFSTSDRVSNKILLAADISTNEATSIATFSDSTPNNNALNQGARMDAMLDGIAFAGNFIVSGGYSRAVFSNAYWAPSNIKKMMIKAGVVKDDGNGAYALSAQVSKNSAMDAKIQALYQYVFTENKSSGNIIATNGGIGLVVLGGSRTNPLQFENIPIPEFNVVVSDESNATILLQTPMTLDANITYGGHFAGNSYVYDGSNNTVTLFFANKRSEGTTAPSTTPSNNASQTRAASQISNTSPVNSTSSTTELAASFKDGISLQLQDKSINLDGKDGTYSTSFISTAMAHGLGANSTTPLHVHVIKSGDANNVNNSITLSGVAVGSVSALSSSDATNPAAINSTYTINLQNKSIFLGSFSKDLQNSHTKVNLVLEHNAKFIADSSTQLENLTIQAATFDKNDSATPTLLQNNTVVDVASGGGSNNITREGNTFYLLSIGKDPTNIAQATGGASSASQTGSTGGSTPTGSTTPNNALGANGLSGSNALFRVYVNTNANQGSNGSNNGSGAALNNQHSSNGSGLYGYIYSDRVIVHNVKNSASGNTITRSTGGSTSTATSITPLTEYLQILASGNVSSIKYHGGGTETKGNIGVATVRNDASGKALVDFKTIGTIVGFDALDTKLIAIKTDAYGKVKNNGLSGAGASGGTSGGGIHGNDYTTYFLQSGVSGTSRANQLASATALASNYYLYLANINSLNKRLGELRNNPHANGVWIRLFNGMQTTTFALQTKSIYTTLQGGYDYAFGSEGANDYLGFAISYANAGMDSLMRAQAFNHAQKGIKSSSGNAFEIALYNSYVQDGATRSTNFKNGLYSDSIIKLSFLANKIKLAGNNNTPSVNNFGFTFSQEIGYRFLLGENQEWYITPQGELTLGYLNQSNLKQVLGSHYLSGVQTSIFTLQGRIGSSFGYRFYQFTADKNYYPEIYLGLYGVGNYIGGGDITLISNLGSVNALRTLGSTGRFLFNLGTNFTIKDNHRVYFDFERSFGGRIIVDYQFNIGYRYSFGENKKYASLAGSISQTIKRDEKKQNKEEITE</sequence>